<keyword evidence="1" id="KW-0812">Transmembrane</keyword>
<evidence type="ECO:0000259" key="2">
    <source>
        <dbReference type="Pfam" id="PF02517"/>
    </source>
</evidence>
<dbReference type="RefSeq" id="WP_307905617.1">
    <property type="nucleotide sequence ID" value="NZ_AP027060.1"/>
</dbReference>
<feature type="transmembrane region" description="Helical" evidence="1">
    <location>
        <begin position="227"/>
        <end position="247"/>
    </location>
</feature>
<keyword evidence="3" id="KW-0614">Plasmid</keyword>
<feature type="transmembrane region" description="Helical" evidence="1">
    <location>
        <begin position="111"/>
        <end position="137"/>
    </location>
</feature>
<name>A0AAU9DGW8_9FUSO</name>
<organism evidence="3 4">
    <name type="scientific">Haliovirga abyssi</name>
    <dbReference type="NCBI Taxonomy" id="2996794"/>
    <lineage>
        <taxon>Bacteria</taxon>
        <taxon>Fusobacteriati</taxon>
        <taxon>Fusobacteriota</taxon>
        <taxon>Fusobacteriia</taxon>
        <taxon>Fusobacteriales</taxon>
        <taxon>Haliovirgaceae</taxon>
        <taxon>Haliovirga</taxon>
    </lineage>
</organism>
<proteinExistence type="predicted"/>
<geneLocation type="plasmid" evidence="3 4">
    <name>pHIC</name>
</geneLocation>
<keyword evidence="4" id="KW-1185">Reference proteome</keyword>
<dbReference type="EMBL" id="AP027060">
    <property type="protein sequence ID" value="BDU51533.1"/>
    <property type="molecule type" value="Genomic_DNA"/>
</dbReference>
<reference evidence="3 4" key="1">
    <citation type="submission" date="2022-11" db="EMBL/GenBank/DDBJ databases">
        <title>Haliovirga abyssi gen. nov., sp. nov., a mesophilic fermentative bacterium isolated from the Iheya North hydrothermal field and the proposal of Haliovirgaceae fam. nov.</title>
        <authorList>
            <person name="Miyazaki U."/>
            <person name="Tame A."/>
            <person name="Miyazaki J."/>
            <person name="Takai K."/>
            <person name="Sawayama S."/>
            <person name="Kitajima M."/>
            <person name="Okamoto A."/>
            <person name="Nakagawa S."/>
        </authorList>
    </citation>
    <scope>NUCLEOTIDE SEQUENCE [LARGE SCALE GENOMIC DNA]</scope>
    <source>
        <strain evidence="3 4">IC12</strain>
        <plasmid evidence="3 4">pHIC</plasmid>
    </source>
</reference>
<dbReference type="PANTHER" id="PTHR43592:SF15">
    <property type="entry name" value="CAAX AMINO TERMINAL PROTEASE FAMILY PROTEIN"/>
    <property type="match status" value="1"/>
</dbReference>
<feature type="domain" description="CAAX prenyl protease 2/Lysostaphin resistance protein A-like" evidence="2">
    <location>
        <begin position="154"/>
        <end position="240"/>
    </location>
</feature>
<dbReference type="KEGG" id="haby:HLVA_21020"/>
<sequence>MGKKQKMLKFLKIFVYLGIGIALQIIFLFIISGGVGMLFEITHSKLLSTDIIKFKSSVENIIKISMPLIIISSAILSNISLIFLGRKQLQCTVLNIREFLNINKLFIDKKLIFIVTLFAMGLSLVLSEIMGIVINIFKIDISSLDKINNILGSFSGLIYVILLAPILEEIIFRGIILRSLKKSFKFSTSIYISSFFFALYHMNFIKFIPIFILGYFLGYIYKKTNSLGVVIYFHMIYNLIPVAITVFRKYYNISRSYDYTLNDIAVLLFGVLLITWGVGLKKLNYIK</sequence>
<dbReference type="AlphaFoldDB" id="A0AAU9DGW8"/>
<evidence type="ECO:0000313" key="3">
    <source>
        <dbReference type="EMBL" id="BDU51533.1"/>
    </source>
</evidence>
<keyword evidence="1" id="KW-0472">Membrane</keyword>
<dbReference type="InterPro" id="IPR003675">
    <property type="entry name" value="Rce1/LyrA-like_dom"/>
</dbReference>
<dbReference type="GO" id="GO:0004175">
    <property type="term" value="F:endopeptidase activity"/>
    <property type="evidence" value="ECO:0007669"/>
    <property type="project" value="UniProtKB-ARBA"/>
</dbReference>
<feature type="transmembrane region" description="Helical" evidence="1">
    <location>
        <begin position="157"/>
        <end position="176"/>
    </location>
</feature>
<dbReference type="PANTHER" id="PTHR43592">
    <property type="entry name" value="CAAX AMINO TERMINAL PROTEASE"/>
    <property type="match status" value="1"/>
</dbReference>
<accession>A0AAU9DGW8</accession>
<evidence type="ECO:0000313" key="4">
    <source>
        <dbReference type="Proteomes" id="UP001321582"/>
    </source>
</evidence>
<dbReference type="GO" id="GO:0080120">
    <property type="term" value="P:CAAX-box protein maturation"/>
    <property type="evidence" value="ECO:0007669"/>
    <property type="project" value="UniProtKB-ARBA"/>
</dbReference>
<feature type="transmembrane region" description="Helical" evidence="1">
    <location>
        <begin position="197"/>
        <end position="221"/>
    </location>
</feature>
<feature type="transmembrane region" description="Helical" evidence="1">
    <location>
        <begin position="13"/>
        <end position="39"/>
    </location>
</feature>
<gene>
    <name evidence="3" type="ORF">HLVA_21020</name>
</gene>
<keyword evidence="1" id="KW-1133">Transmembrane helix</keyword>
<dbReference type="Pfam" id="PF02517">
    <property type="entry name" value="Rce1-like"/>
    <property type="match status" value="1"/>
</dbReference>
<protein>
    <recommendedName>
        <fullName evidence="2">CAAX prenyl protease 2/Lysostaphin resistance protein A-like domain-containing protein</fullName>
    </recommendedName>
</protein>
<feature type="transmembrane region" description="Helical" evidence="1">
    <location>
        <begin position="259"/>
        <end position="279"/>
    </location>
</feature>
<dbReference type="Proteomes" id="UP001321582">
    <property type="component" value="Plasmid pHIC"/>
</dbReference>
<evidence type="ECO:0000256" key="1">
    <source>
        <dbReference type="SAM" id="Phobius"/>
    </source>
</evidence>